<reference evidence="2 3" key="1">
    <citation type="submission" date="2021-01" db="EMBL/GenBank/DDBJ databases">
        <title>Genome public.</title>
        <authorList>
            <person name="Liu C."/>
            <person name="Sun Q."/>
        </authorList>
    </citation>
    <scope>NUCLEOTIDE SEQUENCE [LARGE SCALE GENOMIC DNA]</scope>
    <source>
        <strain evidence="2 3">JC656</strain>
    </source>
</reference>
<dbReference type="PANTHER" id="PTHR35585">
    <property type="entry name" value="HHE DOMAIN PROTEIN (AFU_ORTHOLOGUE AFUA_4G00730)"/>
    <property type="match status" value="1"/>
</dbReference>
<feature type="domain" description="Hemerythrin-like" evidence="1">
    <location>
        <begin position="3"/>
        <end position="122"/>
    </location>
</feature>
<dbReference type="InterPro" id="IPR012312">
    <property type="entry name" value="Hemerythrin-like"/>
</dbReference>
<evidence type="ECO:0000313" key="3">
    <source>
        <dbReference type="Proteomes" id="UP000639051"/>
    </source>
</evidence>
<dbReference type="Gene3D" id="1.20.120.520">
    <property type="entry name" value="nmb1532 protein domain like"/>
    <property type="match status" value="1"/>
</dbReference>
<dbReference type="Proteomes" id="UP000639051">
    <property type="component" value="Unassembled WGS sequence"/>
</dbReference>
<keyword evidence="3" id="KW-1185">Reference proteome</keyword>
<organism evidence="2 3">
    <name type="scientific">Sinomonas cellulolyticus</name>
    <dbReference type="NCBI Taxonomy" id="2801916"/>
    <lineage>
        <taxon>Bacteria</taxon>
        <taxon>Bacillati</taxon>
        <taxon>Actinomycetota</taxon>
        <taxon>Actinomycetes</taxon>
        <taxon>Micrococcales</taxon>
        <taxon>Micrococcaceae</taxon>
        <taxon>Sinomonas</taxon>
    </lineage>
</organism>
<comment type="caution">
    <text evidence="2">The sequence shown here is derived from an EMBL/GenBank/DDBJ whole genome shotgun (WGS) entry which is preliminary data.</text>
</comment>
<evidence type="ECO:0000313" key="2">
    <source>
        <dbReference type="EMBL" id="MBL0704567.1"/>
    </source>
</evidence>
<dbReference type="Pfam" id="PF01814">
    <property type="entry name" value="Hemerythrin"/>
    <property type="match status" value="1"/>
</dbReference>
<name>A0ABS1JZM1_9MICC</name>
<protein>
    <submittedName>
        <fullName evidence="2">Hemerythrin domain-containing protein</fullName>
    </submittedName>
</protein>
<proteinExistence type="predicted"/>
<dbReference type="PANTHER" id="PTHR35585:SF1">
    <property type="entry name" value="HHE DOMAIN PROTEIN (AFU_ORTHOLOGUE AFUA_4G00730)"/>
    <property type="match status" value="1"/>
</dbReference>
<sequence>MDVTEVILNDHHEQRRMFGILEEVSPDNTEALGSVWKRLRILLEVHAAAEEKLFYPRLLKLQQDRIAEESPDEETEDAIHDHNEIRDAIVGVEGHPVGSVEWLRAVEEVNKVNGDHMAEEERQGLTDFRRHVSLEERHTMAVAFAAFEAEHAGGIEAHDRDPKQYVRENE</sequence>
<evidence type="ECO:0000259" key="1">
    <source>
        <dbReference type="Pfam" id="PF01814"/>
    </source>
</evidence>
<dbReference type="RefSeq" id="WP_189693554.1">
    <property type="nucleotide sequence ID" value="NZ_BNCM01000005.1"/>
</dbReference>
<accession>A0ABS1JZM1</accession>
<dbReference type="EMBL" id="JAERRC010000010">
    <property type="protein sequence ID" value="MBL0704567.1"/>
    <property type="molecule type" value="Genomic_DNA"/>
</dbReference>
<gene>
    <name evidence="2" type="ORF">JJE72_03485</name>
</gene>